<evidence type="ECO:0000259" key="1">
    <source>
        <dbReference type="Pfam" id="PF18588"/>
    </source>
</evidence>
<protein>
    <recommendedName>
        <fullName evidence="1">Polysaccharide biosynthesis enzyme WcbI domain-containing protein</fullName>
    </recommendedName>
</protein>
<organism evidence="2 3">
    <name type="scientific">Brevundimonas diminuta</name>
    <name type="common">Pseudomonas diminuta</name>
    <dbReference type="NCBI Taxonomy" id="293"/>
    <lineage>
        <taxon>Bacteria</taxon>
        <taxon>Pseudomonadati</taxon>
        <taxon>Pseudomonadota</taxon>
        <taxon>Alphaproteobacteria</taxon>
        <taxon>Caulobacterales</taxon>
        <taxon>Caulobacteraceae</taxon>
        <taxon>Brevundimonas</taxon>
    </lineage>
</organism>
<sequence>MTAGIALSLKALLPDYEIETAHMRSFLDMSSHEVGQRLAHVDIWVTGVTDQSVVDLGAHIQTIRIPRLIFDAYHPDIAYARDAAGTLIKGVGDSEYHSAIVLWCHQNGVNPQQCTQLFTPETFARIGYVDRWAQAVTNLRALFDVGDLAFDDFFPAMMELSPFMHAFNHPTAPAVTRLAKLVACKITGDRGLLSLPIERSIQDTLALDTIWPIYPGVADHYGLRGAYLWKIGAGLFFRTPADFVDASYAAYKGADSAEWEVSRMDRALFDRVLPERVSLQ</sequence>
<feature type="domain" description="Polysaccharide biosynthesis enzyme WcbI" evidence="1">
    <location>
        <begin position="33"/>
        <end position="184"/>
    </location>
</feature>
<proteinExistence type="predicted"/>
<evidence type="ECO:0000313" key="3">
    <source>
        <dbReference type="Proteomes" id="UP000197024"/>
    </source>
</evidence>
<dbReference type="Pfam" id="PF18588">
    <property type="entry name" value="WcbI"/>
    <property type="match status" value="1"/>
</dbReference>
<reference evidence="2 3" key="2">
    <citation type="submission" date="2017-06" db="EMBL/GenBank/DDBJ databases">
        <authorList>
            <person name="Kim H.J."/>
            <person name="Triplett B.A."/>
        </authorList>
    </citation>
    <scope>NUCLEOTIDE SEQUENCE [LARGE SCALE GENOMIC DNA]</scope>
    <source>
        <strain evidence="2 3">BZC3</strain>
    </source>
</reference>
<evidence type="ECO:0000313" key="2">
    <source>
        <dbReference type="EMBL" id="ASD28177.1"/>
    </source>
</evidence>
<reference evidence="2 3" key="1">
    <citation type="submission" date="2017-06" db="EMBL/GenBank/DDBJ databases">
        <title>Biodegradation of gentamicin by bacterial consortia AMQD4 in synthetic medium and raw gentamicin sewage.</title>
        <authorList>
            <person name="Chang H."/>
            <person name="Feng Y."/>
            <person name="Li Z."/>
            <person name="Xue J."/>
            <person name="Cheng D."/>
        </authorList>
    </citation>
    <scope>NUCLEOTIDE SEQUENCE [LARGE SCALE GENOMIC DNA]</scope>
    <source>
        <strain evidence="2 3">BZC3</strain>
    </source>
</reference>
<dbReference type="Proteomes" id="UP000197024">
    <property type="component" value="Chromosome"/>
</dbReference>
<accession>A0A1Z3M1K3</accession>
<dbReference type="EMBL" id="CP021995">
    <property type="protein sequence ID" value="ASD28177.1"/>
    <property type="molecule type" value="Genomic_DNA"/>
</dbReference>
<name>A0A1Z3M1K3_BREDI</name>
<dbReference type="InterPro" id="IPR041307">
    <property type="entry name" value="WcbI"/>
</dbReference>
<dbReference type="AlphaFoldDB" id="A0A1Z3M1K3"/>
<gene>
    <name evidence="2" type="ORF">CD943_15500</name>
</gene>